<keyword evidence="2" id="KW-1185">Reference proteome</keyword>
<comment type="caution">
    <text evidence="1">The sequence shown here is derived from an EMBL/GenBank/DDBJ whole genome shotgun (WGS) entry which is preliminary data.</text>
</comment>
<evidence type="ECO:0000313" key="2">
    <source>
        <dbReference type="Proteomes" id="UP000289340"/>
    </source>
</evidence>
<dbReference type="Proteomes" id="UP000289340">
    <property type="component" value="Chromosome 13"/>
</dbReference>
<dbReference type="AlphaFoldDB" id="A0A445HFV9"/>
<proteinExistence type="predicted"/>
<dbReference type="EMBL" id="QZWG01000013">
    <property type="protein sequence ID" value="RZB72477.1"/>
    <property type="molecule type" value="Genomic_DNA"/>
</dbReference>
<sequence>MGNWVFNRASDLLSSYVLLQRVRFIMTFEWTYVVTNRFRCCVVIFVVTEWLTSWRHSHLFIFTTNQFKIAARLLIIHCLPLKNITSIISKL</sequence>
<reference evidence="1 2" key="1">
    <citation type="submission" date="2018-09" db="EMBL/GenBank/DDBJ databases">
        <title>A high-quality reference genome of wild soybean provides a powerful tool to mine soybean genomes.</title>
        <authorList>
            <person name="Xie M."/>
            <person name="Chung C.Y.L."/>
            <person name="Li M.-W."/>
            <person name="Wong F.-L."/>
            <person name="Chan T.-F."/>
            <person name="Lam H.-M."/>
        </authorList>
    </citation>
    <scope>NUCLEOTIDE SEQUENCE [LARGE SCALE GENOMIC DNA]</scope>
    <source>
        <strain evidence="2">cv. W05</strain>
        <tissue evidence="1">Hypocotyl of etiolated seedlings</tissue>
    </source>
</reference>
<organism evidence="1 2">
    <name type="scientific">Glycine soja</name>
    <name type="common">Wild soybean</name>
    <dbReference type="NCBI Taxonomy" id="3848"/>
    <lineage>
        <taxon>Eukaryota</taxon>
        <taxon>Viridiplantae</taxon>
        <taxon>Streptophyta</taxon>
        <taxon>Embryophyta</taxon>
        <taxon>Tracheophyta</taxon>
        <taxon>Spermatophyta</taxon>
        <taxon>Magnoliopsida</taxon>
        <taxon>eudicotyledons</taxon>
        <taxon>Gunneridae</taxon>
        <taxon>Pentapetalae</taxon>
        <taxon>rosids</taxon>
        <taxon>fabids</taxon>
        <taxon>Fabales</taxon>
        <taxon>Fabaceae</taxon>
        <taxon>Papilionoideae</taxon>
        <taxon>50 kb inversion clade</taxon>
        <taxon>NPAAA clade</taxon>
        <taxon>indigoferoid/millettioid clade</taxon>
        <taxon>Phaseoleae</taxon>
        <taxon>Glycine</taxon>
        <taxon>Glycine subgen. Soja</taxon>
    </lineage>
</organism>
<gene>
    <name evidence="1" type="ORF">D0Y65_036648</name>
</gene>
<evidence type="ECO:0000313" key="1">
    <source>
        <dbReference type="EMBL" id="RZB72477.1"/>
    </source>
</evidence>
<accession>A0A445HFV9</accession>
<protein>
    <submittedName>
        <fullName evidence="1">Uncharacterized protein</fullName>
    </submittedName>
</protein>
<name>A0A445HFV9_GLYSO</name>